<evidence type="ECO:0000313" key="2">
    <source>
        <dbReference type="EMBL" id="PPQ88491.1"/>
    </source>
</evidence>
<proteinExistence type="predicted"/>
<dbReference type="EMBL" id="NHYE01003622">
    <property type="protein sequence ID" value="PPQ88491.1"/>
    <property type="molecule type" value="Genomic_DNA"/>
</dbReference>
<dbReference type="STRING" id="231916.A0A409XCL8"/>
<evidence type="ECO:0000313" key="3">
    <source>
        <dbReference type="Proteomes" id="UP000284706"/>
    </source>
</evidence>
<feature type="compositionally biased region" description="Low complexity" evidence="1">
    <location>
        <begin position="126"/>
        <end position="155"/>
    </location>
</feature>
<sequence>MGRSPPRAIARVTSGASASSSAGGVDSASIAEKFIIPSPARVPSTGPLQPSMHPSLGLGTTGSSASSALIPPPRPFPTLPSPSPVSVPTPTSTTSATATSPYTSTSTTQPIPAPGLALHRLRRESLNSSSSSLSTRDLPYSATRQPPSLSSSPVSGAGGVGPVPIRRPNPLGAVHPFKSHTLSSASGSSPSLSIRQGGTGAGPVSGSPGVGMGLPSSLSGTGTGGGSHSRQPSSASPRFPPSPFSGSGIQPSPPPTGSSTFAPSSLGDRRPGTSGSNASSDMRDRDRRISTQSLGGVGLGISTSGTSGVEADDTNARPSAVPVPPRKRYSSSFGH</sequence>
<feature type="compositionally biased region" description="Low complexity" evidence="1">
    <location>
        <begin position="88"/>
        <end position="110"/>
    </location>
</feature>
<gene>
    <name evidence="2" type="ORF">CVT26_008129</name>
</gene>
<feature type="compositionally biased region" description="Pro residues" evidence="1">
    <location>
        <begin position="70"/>
        <end position="87"/>
    </location>
</feature>
<accession>A0A409XCL8</accession>
<reference evidence="2 3" key="1">
    <citation type="journal article" date="2018" name="Evol. Lett.">
        <title>Horizontal gene cluster transfer increased hallucinogenic mushroom diversity.</title>
        <authorList>
            <person name="Reynolds H.T."/>
            <person name="Vijayakumar V."/>
            <person name="Gluck-Thaler E."/>
            <person name="Korotkin H.B."/>
            <person name="Matheny P.B."/>
            <person name="Slot J.C."/>
        </authorList>
    </citation>
    <scope>NUCLEOTIDE SEQUENCE [LARGE SCALE GENOMIC DNA]</scope>
    <source>
        <strain evidence="2 3">SRW20</strain>
    </source>
</reference>
<evidence type="ECO:0000256" key="1">
    <source>
        <dbReference type="SAM" id="MobiDB-lite"/>
    </source>
</evidence>
<feature type="compositionally biased region" description="Gly residues" evidence="1">
    <location>
        <begin position="197"/>
        <end position="212"/>
    </location>
</feature>
<feature type="compositionally biased region" description="Low complexity" evidence="1">
    <location>
        <begin position="55"/>
        <end position="69"/>
    </location>
</feature>
<feature type="compositionally biased region" description="Low complexity" evidence="1">
    <location>
        <begin position="228"/>
        <end position="237"/>
    </location>
</feature>
<protein>
    <submittedName>
        <fullName evidence="2">Uncharacterized protein</fullName>
    </submittedName>
</protein>
<feature type="compositionally biased region" description="Low complexity" evidence="1">
    <location>
        <begin position="179"/>
        <end position="193"/>
    </location>
</feature>
<feature type="non-terminal residue" evidence="2">
    <location>
        <position position="335"/>
    </location>
</feature>
<organism evidence="2 3">
    <name type="scientific">Gymnopilus dilepis</name>
    <dbReference type="NCBI Taxonomy" id="231916"/>
    <lineage>
        <taxon>Eukaryota</taxon>
        <taxon>Fungi</taxon>
        <taxon>Dikarya</taxon>
        <taxon>Basidiomycota</taxon>
        <taxon>Agaricomycotina</taxon>
        <taxon>Agaricomycetes</taxon>
        <taxon>Agaricomycetidae</taxon>
        <taxon>Agaricales</taxon>
        <taxon>Agaricineae</taxon>
        <taxon>Hymenogastraceae</taxon>
        <taxon>Gymnopilus</taxon>
    </lineage>
</organism>
<dbReference type="Proteomes" id="UP000284706">
    <property type="component" value="Unassembled WGS sequence"/>
</dbReference>
<feature type="region of interest" description="Disordered" evidence="1">
    <location>
        <begin position="39"/>
        <end position="335"/>
    </location>
</feature>
<dbReference type="InParanoid" id="A0A409XCL8"/>
<dbReference type="AlphaFoldDB" id="A0A409XCL8"/>
<feature type="compositionally biased region" description="Low complexity" evidence="1">
    <location>
        <begin position="14"/>
        <end position="25"/>
    </location>
</feature>
<comment type="caution">
    <text evidence="2">The sequence shown here is derived from an EMBL/GenBank/DDBJ whole genome shotgun (WGS) entry which is preliminary data.</text>
</comment>
<keyword evidence="3" id="KW-1185">Reference proteome</keyword>
<feature type="region of interest" description="Disordered" evidence="1">
    <location>
        <begin position="1"/>
        <end position="25"/>
    </location>
</feature>
<name>A0A409XCL8_9AGAR</name>